<organism evidence="1 2">
    <name type="scientific">Pyronema omphalodes (strain CBS 100304)</name>
    <name type="common">Pyronema confluens</name>
    <dbReference type="NCBI Taxonomy" id="1076935"/>
    <lineage>
        <taxon>Eukaryota</taxon>
        <taxon>Fungi</taxon>
        <taxon>Dikarya</taxon>
        <taxon>Ascomycota</taxon>
        <taxon>Pezizomycotina</taxon>
        <taxon>Pezizomycetes</taxon>
        <taxon>Pezizales</taxon>
        <taxon>Pyronemataceae</taxon>
        <taxon>Pyronema</taxon>
    </lineage>
</organism>
<dbReference type="AlphaFoldDB" id="U4L7H2"/>
<dbReference type="Gene3D" id="3.30.160.20">
    <property type="match status" value="1"/>
</dbReference>
<dbReference type="EMBL" id="HF935853">
    <property type="protein sequence ID" value="CCX13595.1"/>
    <property type="molecule type" value="Genomic_DNA"/>
</dbReference>
<evidence type="ECO:0000313" key="2">
    <source>
        <dbReference type="Proteomes" id="UP000018144"/>
    </source>
</evidence>
<evidence type="ECO:0000313" key="1">
    <source>
        <dbReference type="EMBL" id="CCX13595.1"/>
    </source>
</evidence>
<dbReference type="SUPFAM" id="SSF54768">
    <property type="entry name" value="dsRNA-binding domain-like"/>
    <property type="match status" value="1"/>
</dbReference>
<dbReference type="eggNOG" id="ENOG502SBG2">
    <property type="taxonomic scope" value="Eukaryota"/>
</dbReference>
<dbReference type="OrthoDB" id="5274873at2759"/>
<sequence>MGYYELYLSSLCRRRRWTDPLYRCYPYAGGFACSVAVNNRDYQTDDIHQTEELSREAAAMKAYLVCRNLSVSEAQGAADQQFRAPVSVGNWDSRRA</sequence>
<keyword evidence="2" id="KW-1185">Reference proteome</keyword>
<dbReference type="Proteomes" id="UP000018144">
    <property type="component" value="Unassembled WGS sequence"/>
</dbReference>
<proteinExistence type="predicted"/>
<reference evidence="1 2" key="1">
    <citation type="journal article" date="2013" name="PLoS Genet.">
        <title>The genome and development-dependent transcriptomes of Pyronema confluens: a window into fungal evolution.</title>
        <authorList>
            <person name="Traeger S."/>
            <person name="Altegoer F."/>
            <person name="Freitag M."/>
            <person name="Gabaldon T."/>
            <person name="Kempken F."/>
            <person name="Kumar A."/>
            <person name="Marcet-Houben M."/>
            <person name="Poggeler S."/>
            <person name="Stajich J.E."/>
            <person name="Nowrousian M."/>
        </authorList>
    </citation>
    <scope>NUCLEOTIDE SEQUENCE [LARGE SCALE GENOMIC DNA]</scope>
    <source>
        <strain evidence="2">CBS 100304</strain>
        <tissue evidence="1">Vegetative mycelium</tissue>
    </source>
</reference>
<accession>U4L7H2</accession>
<name>U4L7H2_PYROM</name>
<evidence type="ECO:0008006" key="3">
    <source>
        <dbReference type="Google" id="ProtNLM"/>
    </source>
</evidence>
<gene>
    <name evidence="1" type="ORF">PCON_13188</name>
</gene>
<protein>
    <recommendedName>
        <fullName evidence="3">DRBM domain-containing protein</fullName>
    </recommendedName>
</protein>